<name>A0A8J3IB41_9CHLR</name>
<dbReference type="EMBL" id="BNJF01000009">
    <property type="protein sequence ID" value="GHO50761.1"/>
    <property type="molecule type" value="Genomic_DNA"/>
</dbReference>
<organism evidence="2 3">
    <name type="scientific">Ktedonospora formicarum</name>
    <dbReference type="NCBI Taxonomy" id="2778364"/>
    <lineage>
        <taxon>Bacteria</taxon>
        <taxon>Bacillati</taxon>
        <taxon>Chloroflexota</taxon>
        <taxon>Ktedonobacteria</taxon>
        <taxon>Ktedonobacterales</taxon>
        <taxon>Ktedonobacteraceae</taxon>
        <taxon>Ktedonospora</taxon>
    </lineage>
</organism>
<gene>
    <name evidence="2" type="ORF">KSX_89240</name>
</gene>
<dbReference type="AlphaFoldDB" id="A0A8J3IB41"/>
<keyword evidence="3" id="KW-1185">Reference proteome</keyword>
<evidence type="ECO:0000259" key="1">
    <source>
        <dbReference type="Pfam" id="PF05598"/>
    </source>
</evidence>
<evidence type="ECO:0000313" key="2">
    <source>
        <dbReference type="EMBL" id="GHO50761.1"/>
    </source>
</evidence>
<proteinExistence type="predicted"/>
<reference evidence="2" key="1">
    <citation type="submission" date="2020-10" db="EMBL/GenBank/DDBJ databases">
        <title>Taxonomic study of unclassified bacteria belonging to the class Ktedonobacteria.</title>
        <authorList>
            <person name="Yabe S."/>
            <person name="Wang C.M."/>
            <person name="Zheng Y."/>
            <person name="Sakai Y."/>
            <person name="Cavaletti L."/>
            <person name="Monciardini P."/>
            <person name="Donadio S."/>
        </authorList>
    </citation>
    <scope>NUCLEOTIDE SEQUENCE</scope>
    <source>
        <strain evidence="2">SOSP1-1</strain>
    </source>
</reference>
<sequence length="221" mass="25363">MSLQPQSLPAIPEETARVARSLFPKGNRYMWLRDELGALSHDEQFTSLSPNTGQFAEQPWRLALISIIQYMENYSDRQVAEAVKTRIDFKYLLSLELTDPGCDYSVLSEFRSRVLKGGLEEIFLTTLLSICRERGWLKERGKQRTDSTHIEAAIRTMNRIECAGETLRAALNSLAVVVPDWLRAHAPQAWYDRYGLRIQDFRMPRETTKLQALVEQIGQDG</sequence>
<comment type="caution">
    <text evidence="2">The sequence shown here is derived from an EMBL/GenBank/DDBJ whole genome shotgun (WGS) entry which is preliminary data.</text>
</comment>
<evidence type="ECO:0000313" key="3">
    <source>
        <dbReference type="Proteomes" id="UP000612362"/>
    </source>
</evidence>
<dbReference type="InterPro" id="IPR008490">
    <property type="entry name" value="Transposase_InsH_N"/>
</dbReference>
<accession>A0A8J3IB41</accession>
<dbReference type="Pfam" id="PF05598">
    <property type="entry name" value="DUF772"/>
    <property type="match status" value="1"/>
</dbReference>
<feature type="domain" description="Transposase InsH N-terminal" evidence="1">
    <location>
        <begin position="24"/>
        <end position="113"/>
    </location>
</feature>
<dbReference type="Proteomes" id="UP000612362">
    <property type="component" value="Unassembled WGS sequence"/>
</dbReference>
<protein>
    <recommendedName>
        <fullName evidence="1">Transposase InsH N-terminal domain-containing protein</fullName>
    </recommendedName>
</protein>